<accession>A0A8A7KAN2</accession>
<dbReference type="EMBL" id="CP046640">
    <property type="protein sequence ID" value="QTL97145.1"/>
    <property type="molecule type" value="Genomic_DNA"/>
</dbReference>
<sequence length="55" mass="6474">MILQEADNFKELEQEIYKLVCKIVRKKLKETLLLVDEIITIGERGFYTIPFAESL</sequence>
<dbReference type="KEGG" id="ifn:GM661_03720"/>
<dbReference type="AlphaFoldDB" id="A0A8A7KAN2"/>
<dbReference type="Proteomes" id="UP000665020">
    <property type="component" value="Chromosome"/>
</dbReference>
<name>A0A8A7KAN2_9FIRM</name>
<protein>
    <submittedName>
        <fullName evidence="1">Uncharacterized protein</fullName>
    </submittedName>
</protein>
<reference evidence="1" key="1">
    <citation type="submission" date="2019-12" db="EMBL/GenBank/DDBJ databases">
        <authorList>
            <person name="zhang j."/>
            <person name="sun C.M."/>
        </authorList>
    </citation>
    <scope>NUCLEOTIDE SEQUENCE</scope>
    <source>
        <strain evidence="1">NS-1</strain>
    </source>
</reference>
<proteinExistence type="predicted"/>
<keyword evidence="2" id="KW-1185">Reference proteome</keyword>
<dbReference type="RefSeq" id="WP_230868797.1">
    <property type="nucleotide sequence ID" value="NZ_CP046640.1"/>
</dbReference>
<evidence type="ECO:0000313" key="1">
    <source>
        <dbReference type="EMBL" id="QTL97145.1"/>
    </source>
</evidence>
<gene>
    <name evidence="1" type="ORF">GM661_03720</name>
</gene>
<organism evidence="1 2">
    <name type="scientific">Iocasia fonsfrigidae</name>
    <dbReference type="NCBI Taxonomy" id="2682810"/>
    <lineage>
        <taxon>Bacteria</taxon>
        <taxon>Bacillati</taxon>
        <taxon>Bacillota</taxon>
        <taxon>Clostridia</taxon>
        <taxon>Halanaerobiales</taxon>
        <taxon>Halanaerobiaceae</taxon>
        <taxon>Iocasia</taxon>
    </lineage>
</organism>
<evidence type="ECO:0000313" key="2">
    <source>
        <dbReference type="Proteomes" id="UP000665020"/>
    </source>
</evidence>